<proteinExistence type="predicted"/>
<dbReference type="Proteomes" id="UP001200145">
    <property type="component" value="Unassembled WGS sequence"/>
</dbReference>
<protein>
    <submittedName>
        <fullName evidence="1">Uncharacterized protein</fullName>
    </submittedName>
</protein>
<name>A0ABS9BJL0_9BACT</name>
<reference evidence="1 2" key="1">
    <citation type="submission" date="2022-01" db="EMBL/GenBank/DDBJ databases">
        <title>Flavihumibacter sp. nov., isolated from sediment of a river.</title>
        <authorList>
            <person name="Liu H."/>
        </authorList>
    </citation>
    <scope>NUCLEOTIDE SEQUENCE [LARGE SCALE GENOMIC DNA]</scope>
    <source>
        <strain evidence="1 2">RY-1</strain>
    </source>
</reference>
<keyword evidence="2" id="KW-1185">Reference proteome</keyword>
<dbReference type="RefSeq" id="WP_234866363.1">
    <property type="nucleotide sequence ID" value="NZ_JAKEVY010000003.1"/>
</dbReference>
<evidence type="ECO:0000313" key="2">
    <source>
        <dbReference type="Proteomes" id="UP001200145"/>
    </source>
</evidence>
<organism evidence="1 2">
    <name type="scientific">Flavihumibacter fluminis</name>
    <dbReference type="NCBI Taxonomy" id="2909236"/>
    <lineage>
        <taxon>Bacteria</taxon>
        <taxon>Pseudomonadati</taxon>
        <taxon>Bacteroidota</taxon>
        <taxon>Chitinophagia</taxon>
        <taxon>Chitinophagales</taxon>
        <taxon>Chitinophagaceae</taxon>
        <taxon>Flavihumibacter</taxon>
    </lineage>
</organism>
<comment type="caution">
    <text evidence="1">The sequence shown here is derived from an EMBL/GenBank/DDBJ whole genome shotgun (WGS) entry which is preliminary data.</text>
</comment>
<accession>A0ABS9BJL0</accession>
<sequence length="52" mass="5713">MTIQKSGQQPAVVKTTIRCGQQLWVLLSAVVHFPCREASDLPGDSSKRTVLM</sequence>
<gene>
    <name evidence="1" type="ORF">L0U88_12305</name>
</gene>
<dbReference type="EMBL" id="JAKEVY010000003">
    <property type="protein sequence ID" value="MCF1715410.1"/>
    <property type="molecule type" value="Genomic_DNA"/>
</dbReference>
<evidence type="ECO:0000313" key="1">
    <source>
        <dbReference type="EMBL" id="MCF1715410.1"/>
    </source>
</evidence>